<sequence>MQKILKKHVVSQIKGFTLLESLLTLSVTVFLIISFSGTVNGVLRKVQEQLFFLNFEYIFRDTQKLSLANHQQMMLTVSDKEVSNGVTALALPESISPQANYRLLFDQEGGNSSLAKLIFKTADKTVTYQLYLGSGNYKKVETTGLYSP</sequence>
<dbReference type="InterPro" id="IPR016785">
    <property type="entry name" value="ComGD"/>
</dbReference>
<evidence type="ECO:0000313" key="7">
    <source>
        <dbReference type="Proteomes" id="UP000264056"/>
    </source>
</evidence>
<keyword evidence="1" id="KW-1133">Transmembrane helix</keyword>
<dbReference type="OrthoDB" id="2243810at2"/>
<evidence type="ECO:0000256" key="1">
    <source>
        <dbReference type="SAM" id="Phobius"/>
    </source>
</evidence>
<evidence type="ECO:0000313" key="5">
    <source>
        <dbReference type="Proteomes" id="UP000246115"/>
    </source>
</evidence>
<evidence type="ECO:0000313" key="6">
    <source>
        <dbReference type="Proteomes" id="UP000262901"/>
    </source>
</evidence>
<dbReference type="EMBL" id="QVQZ01000014">
    <property type="protein sequence ID" value="RFU53010.1"/>
    <property type="molecule type" value="Genomic_DNA"/>
</dbReference>
<dbReference type="EMBL" id="CP031733">
    <property type="protein sequence ID" value="AXQ79679.1"/>
    <property type="molecule type" value="Genomic_DNA"/>
</dbReference>
<accession>A0A346NF84</accession>
<evidence type="ECO:0000313" key="4">
    <source>
        <dbReference type="EMBL" id="RFU53010.1"/>
    </source>
</evidence>
<reference evidence="2" key="4">
    <citation type="journal article" date="2019" name="Int. J. Syst. Evol. Microbiol.">
        <title>Streptococcus chenjunshii sp. nov. isolated from feces of Tibetan antelopes.</title>
        <authorList>
            <person name="Tian Z."/>
            <person name="Lu S."/>
            <person name="Jin D."/>
            <person name="Yang J."/>
            <person name="Pu J."/>
            <person name="Lai X.H."/>
            <person name="Bai X.N."/>
            <person name="Wu X.M."/>
            <person name="Li J."/>
            <person name="Wang S."/>
            <person name="Xu J."/>
        </authorList>
    </citation>
    <scope>NUCLEOTIDE SEQUENCE</scope>
    <source>
        <strain evidence="2">Z15</strain>
    </source>
</reference>
<keyword evidence="1" id="KW-0472">Membrane</keyword>
<feature type="transmembrane region" description="Helical" evidence="1">
    <location>
        <begin position="21"/>
        <end position="43"/>
    </location>
</feature>
<reference evidence="5" key="3">
    <citation type="submission" date="2018-08" db="EMBL/GenBank/DDBJ databases">
        <title>Streptococcus chenjunshii sp. nov., isolated from stools sample of the Tibetan antelope in the Qinghai-Tibet plateau, China.</title>
        <authorList>
            <person name="Tian Z."/>
        </authorList>
    </citation>
    <scope>NUCLEOTIDE SEQUENCE [LARGE SCALE GENOMIC DNA]</scope>
    <source>
        <strain evidence="5">Z15</strain>
    </source>
</reference>
<keyword evidence="1" id="KW-0812">Transmembrane</keyword>
<keyword evidence="7" id="KW-1185">Reference proteome</keyword>
<dbReference type="Proteomes" id="UP000264056">
    <property type="component" value="Unassembled WGS sequence"/>
</dbReference>
<dbReference type="Proteomes" id="UP000262901">
    <property type="component" value="Unassembled WGS sequence"/>
</dbReference>
<accession>A0A372KL67</accession>
<gene>
    <name evidence="2" type="ORF">DDV21_000770</name>
    <name evidence="3" type="ORF">DDV22_06565</name>
    <name evidence="4" type="ORF">DDV23_06825</name>
</gene>
<proteinExistence type="predicted"/>
<dbReference type="EMBL" id="QVQY01000015">
    <property type="protein sequence ID" value="RFU50864.1"/>
    <property type="molecule type" value="Genomic_DNA"/>
</dbReference>
<evidence type="ECO:0000313" key="3">
    <source>
        <dbReference type="EMBL" id="RFU50864.1"/>
    </source>
</evidence>
<dbReference type="KEGG" id="schj:DDV21_000770"/>
<organism evidence="4 6">
    <name type="scientific">Streptococcus chenjunshii</name>
    <dbReference type="NCBI Taxonomy" id="2173853"/>
    <lineage>
        <taxon>Bacteria</taxon>
        <taxon>Bacillati</taxon>
        <taxon>Bacillota</taxon>
        <taxon>Bacilli</taxon>
        <taxon>Lactobacillales</taxon>
        <taxon>Streptococcaceae</taxon>
        <taxon>Streptococcus</taxon>
    </lineage>
</organism>
<dbReference type="Proteomes" id="UP000246115">
    <property type="component" value="Chromosome"/>
</dbReference>
<dbReference type="NCBIfam" id="NF040982">
    <property type="entry name" value="ComGD"/>
    <property type="match status" value="1"/>
</dbReference>
<reference evidence="3 7" key="1">
    <citation type="submission" date="2018-08" db="EMBL/GenBank/DDBJ databases">
        <title>Draft genome of Streptococcus sp .nov. Z2.</title>
        <authorList>
            <person name="Tian Z."/>
        </authorList>
    </citation>
    <scope>NUCLEOTIDE SEQUENCE [LARGE SCALE GENOMIC DNA]</scope>
    <source>
        <strain evidence="3 7">Z2</strain>
    </source>
</reference>
<reference evidence="4 6" key="2">
    <citation type="submission" date="2018-08" db="EMBL/GenBank/DDBJ databases">
        <title>Draft genome of Streptococcus sp. nov. Z1.</title>
        <authorList>
            <person name="Tian Z."/>
        </authorList>
    </citation>
    <scope>NUCLEOTIDE SEQUENCE [LARGE SCALE GENOMIC DNA]</scope>
    <source>
        <strain evidence="4">Z1</strain>
        <strain evidence="6">Z1(2018)</strain>
    </source>
</reference>
<dbReference type="AlphaFoldDB" id="A0A372KL67"/>
<evidence type="ECO:0000313" key="2">
    <source>
        <dbReference type="EMBL" id="AXQ79679.1"/>
    </source>
</evidence>
<protein>
    <submittedName>
        <fullName evidence="4">Competence protein</fullName>
    </submittedName>
</protein>
<name>A0A372KL67_9STRE</name>